<dbReference type="EMBL" id="CM034401">
    <property type="protein sequence ID" value="KAJ0175479.1"/>
    <property type="molecule type" value="Genomic_DNA"/>
</dbReference>
<organism evidence="1 2">
    <name type="scientific">Dendrolimus kikuchii</name>
    <dbReference type="NCBI Taxonomy" id="765133"/>
    <lineage>
        <taxon>Eukaryota</taxon>
        <taxon>Metazoa</taxon>
        <taxon>Ecdysozoa</taxon>
        <taxon>Arthropoda</taxon>
        <taxon>Hexapoda</taxon>
        <taxon>Insecta</taxon>
        <taxon>Pterygota</taxon>
        <taxon>Neoptera</taxon>
        <taxon>Endopterygota</taxon>
        <taxon>Lepidoptera</taxon>
        <taxon>Glossata</taxon>
        <taxon>Ditrysia</taxon>
        <taxon>Bombycoidea</taxon>
        <taxon>Lasiocampidae</taxon>
        <taxon>Dendrolimus</taxon>
    </lineage>
</organism>
<protein>
    <submittedName>
        <fullName evidence="1">Uncharacterized protein</fullName>
    </submittedName>
</protein>
<comment type="caution">
    <text evidence="1">The sequence shown here is derived from an EMBL/GenBank/DDBJ whole genome shotgun (WGS) entry which is preliminary data.</text>
</comment>
<name>A0ACC1CVI3_9NEOP</name>
<accession>A0ACC1CVI3</accession>
<keyword evidence="2" id="KW-1185">Reference proteome</keyword>
<proteinExistence type="predicted"/>
<reference evidence="1 2" key="1">
    <citation type="journal article" date="2021" name="Front. Genet.">
        <title>Chromosome-Level Genome Assembly Reveals Significant Gene Expansion in the Toll and IMD Signaling Pathways of Dendrolimus kikuchii.</title>
        <authorList>
            <person name="Zhou J."/>
            <person name="Wu P."/>
            <person name="Xiong Z."/>
            <person name="Liu N."/>
            <person name="Zhao N."/>
            <person name="Ji M."/>
            <person name="Qiu Y."/>
            <person name="Yang B."/>
        </authorList>
    </citation>
    <scope>NUCLEOTIDE SEQUENCE [LARGE SCALE GENOMIC DNA]</scope>
    <source>
        <strain evidence="1">Ann1</strain>
    </source>
</reference>
<evidence type="ECO:0000313" key="1">
    <source>
        <dbReference type="EMBL" id="KAJ0175479.1"/>
    </source>
</evidence>
<dbReference type="Proteomes" id="UP000824533">
    <property type="component" value="Linkage Group LG15"/>
</dbReference>
<sequence>MSINDHISLIDLRNQFPFEIDDTIKQQLCFGETLIVSCGHYEGDVGDESSDSEWSCQESSESEKSEEIKEENLYEINNRVEEETEAEQDEEEEDDFHIFFFPDCTKPPPKKNSKASVIIVDGLPKINPVMKHQKFCTCAIDKTGKCECHTKLPCHCGAKTTAECTCSKLKDICICHKGPPQTTCKCKGSDVCVCHPEGKIQPVCTCDLVAKPCVCYKGKFPSPICTCAYKPKFNLENIKSIDELASEASEQTSTSQAEENVTAEQEPCLCQQSEIKVKGEECTCDQVACICGSRKTCVCEPTASTELICKDNDSKSICSCPTDMPCTCDGDSVECKCFPNPNCTCDNPDNCKCFTICECTDPCICDIQSAKPEECICLDNRRRGIPGVECACICKQEEVKKLKRVRAGKHGYRWCRDVDPKHTYFDYGYNQHDKISYEVQEREKLKILGLYDGKENEEECAVHAVKAPPYKKKIRKPSLDCCSVVGGISISVETLGEDKDKFLVQIVSHSSKEGAKSGSKLVSILDCNLHTMEENRTEHITKKDVIKERKSYMAICASGYYNKVTRTCGERHLMKRFYHSFDVARNFVLEGANVVLMRYLGLRRYRGNIKTGTVLIDGTICESIYVCLGVSQAIVNNKPLFVVKIERHIIEPSGFIHQTLTVLTLRGYMVSHEWADNCYILHLNPLLNIVPEKDEIEPHPPLREKWREDLQLFSDYLDFKSVRSSEGGQYVTESRALTATIRDYLQAILLLKPQDTLHFTRHYFGSVLSALDLPHDEYFDPASRHVRYYFFEE</sequence>
<evidence type="ECO:0000313" key="2">
    <source>
        <dbReference type="Proteomes" id="UP000824533"/>
    </source>
</evidence>
<gene>
    <name evidence="1" type="ORF">K1T71_008638</name>
</gene>